<gene>
    <name evidence="1" type="ORF">NQ176_g269</name>
</gene>
<protein>
    <submittedName>
        <fullName evidence="1">Uncharacterized protein</fullName>
    </submittedName>
</protein>
<proteinExistence type="predicted"/>
<evidence type="ECO:0000313" key="1">
    <source>
        <dbReference type="EMBL" id="KAJ2984030.1"/>
    </source>
</evidence>
<reference evidence="1" key="1">
    <citation type="submission" date="2022-08" db="EMBL/GenBank/DDBJ databases">
        <title>Genome Sequence of Lecanicillium fungicola.</title>
        <authorList>
            <person name="Buettner E."/>
        </authorList>
    </citation>
    <scope>NUCLEOTIDE SEQUENCE</scope>
    <source>
        <strain evidence="1">Babe33</strain>
    </source>
</reference>
<comment type="caution">
    <text evidence="1">The sequence shown here is derived from an EMBL/GenBank/DDBJ whole genome shotgun (WGS) entry which is preliminary data.</text>
</comment>
<organism evidence="1 2">
    <name type="scientific">Zarea fungicola</name>
    <dbReference type="NCBI Taxonomy" id="93591"/>
    <lineage>
        <taxon>Eukaryota</taxon>
        <taxon>Fungi</taxon>
        <taxon>Dikarya</taxon>
        <taxon>Ascomycota</taxon>
        <taxon>Pezizomycotina</taxon>
        <taxon>Sordariomycetes</taxon>
        <taxon>Hypocreomycetidae</taxon>
        <taxon>Hypocreales</taxon>
        <taxon>Cordycipitaceae</taxon>
        <taxon>Zarea</taxon>
    </lineage>
</organism>
<dbReference type="EMBL" id="JANJQO010000009">
    <property type="protein sequence ID" value="KAJ2984030.1"/>
    <property type="molecule type" value="Genomic_DNA"/>
</dbReference>
<accession>A0ACC1NXI2</accession>
<keyword evidence="2" id="KW-1185">Reference proteome</keyword>
<evidence type="ECO:0000313" key="2">
    <source>
        <dbReference type="Proteomes" id="UP001143910"/>
    </source>
</evidence>
<name>A0ACC1NXI2_9HYPO</name>
<dbReference type="Proteomes" id="UP001143910">
    <property type="component" value="Unassembled WGS sequence"/>
</dbReference>
<sequence>MLPANKKRKESDSAQQDARPQDKNAKSARRWRDSLDERPRGQTDKVKAWNGENRHTVAPSKERDLAASNTINQYFDSSSSLNGTSLSRVHPLKPITEKLAASCSNMELAPFVSRDTPTFRPRVSDPEREQNIMDTVILNCMHINIHLSQCEKKGGDNRDAIRTNVKEWQEQADEYIHTKLPYDRTMSKMKEEFTALFCGKLRTRYMETIFWHFIRGAAKHIDPGTCPTPRGPLDEFTRQEKAAHRQFMLDAGYTLSRSNERYYRRLWKNLYEMRETGISKILLYRTAAFNSFCASFPRDANPSLIEIVSSWEDKYSSQIEFIERRTQYRDQNERSQDPFLSQPNILVRLEVDRGSWTNDTNSWYSEEEAAGYYATSDQPKLTHERQVGVHHYIPTKKYEGRDMSLFVTLQPRGNELIVTIKPGDFLGIFAGQLRYSDSLDETHGIASPQAKLWLDYSQVTGAFNLMKASLPGGPANVRLDWESFKSGRNSRPQLRVAIRATREIKPFDELNPLNPQALAQPDLPALPQALFLKALCANHDSPSPVGKMS</sequence>